<dbReference type="InterPro" id="IPR020568">
    <property type="entry name" value="Ribosomal_Su5_D2-typ_SF"/>
</dbReference>
<dbReference type="GO" id="GO:0000105">
    <property type="term" value="P:L-histidine biosynthetic process"/>
    <property type="evidence" value="ECO:0007669"/>
    <property type="project" value="UniProtKB-KW"/>
</dbReference>
<dbReference type="InterPro" id="IPR038494">
    <property type="entry name" value="IGPD_sf"/>
</dbReference>
<reference evidence="5" key="1">
    <citation type="submission" date="2020-07" db="EMBL/GenBank/DDBJ databases">
        <title>Huge and variable diversity of episymbiotic CPR bacteria and DPANN archaea in groundwater ecosystems.</title>
        <authorList>
            <person name="He C.Y."/>
            <person name="Keren R."/>
            <person name="Whittaker M."/>
            <person name="Farag I.F."/>
            <person name="Doudna J."/>
            <person name="Cate J.H.D."/>
            <person name="Banfield J.F."/>
        </authorList>
    </citation>
    <scope>NUCLEOTIDE SEQUENCE</scope>
    <source>
        <strain evidence="5">NC_groundwater_1813_Pr3_B-0.1um_71_17</strain>
    </source>
</reference>
<evidence type="ECO:0000256" key="2">
    <source>
        <dbReference type="ARBA" id="ARBA00022605"/>
    </source>
</evidence>
<dbReference type="PANTHER" id="PTHR23133">
    <property type="entry name" value="IMIDAZOLEGLYCEROL-PHOSPHATE DEHYDRATASE HIS7"/>
    <property type="match status" value="1"/>
</dbReference>
<evidence type="ECO:0000256" key="3">
    <source>
        <dbReference type="ARBA" id="ARBA00023102"/>
    </source>
</evidence>
<evidence type="ECO:0000313" key="6">
    <source>
        <dbReference type="Proteomes" id="UP000696931"/>
    </source>
</evidence>
<organism evidence="5 6">
    <name type="scientific">Eiseniibacteriota bacterium</name>
    <dbReference type="NCBI Taxonomy" id="2212470"/>
    <lineage>
        <taxon>Bacteria</taxon>
        <taxon>Candidatus Eiseniibacteriota</taxon>
    </lineage>
</organism>
<accession>A0A933SHN7</accession>
<dbReference type="PANTHER" id="PTHR23133:SF2">
    <property type="entry name" value="IMIDAZOLEGLYCEROL-PHOSPHATE DEHYDRATASE"/>
    <property type="match status" value="1"/>
</dbReference>
<dbReference type="PROSITE" id="PS00955">
    <property type="entry name" value="IGP_DEHYDRATASE_2"/>
    <property type="match status" value="1"/>
</dbReference>
<keyword evidence="3" id="KW-0368">Histidine biosynthesis</keyword>
<dbReference type="Pfam" id="PF00475">
    <property type="entry name" value="IGPD"/>
    <property type="match status" value="1"/>
</dbReference>
<dbReference type="EMBL" id="JACRIW010000081">
    <property type="protein sequence ID" value="MBI5170079.1"/>
    <property type="molecule type" value="Genomic_DNA"/>
</dbReference>
<evidence type="ECO:0000256" key="4">
    <source>
        <dbReference type="ARBA" id="ARBA00023239"/>
    </source>
</evidence>
<sequence length="182" mass="19811">MSKLVRETRETKVEITLAPGTGVVDAATGHPVLDHMTTAFAAYASLDLKLRASGDLPHHLIEDVAIATGEALARIVPARARRYGERTIPMDDALVQVALDLGGRPYYEGPLPSPMWDHWMRSFAMQARATLHVRVLRGTDKHHVVEAAFKALGLSVREAIAEGGAVFSTKGSVRWSEEDDAC</sequence>
<dbReference type="Gene3D" id="3.30.230.40">
    <property type="entry name" value="Imidazole glycerol phosphate dehydratase, domain 1"/>
    <property type="match status" value="2"/>
</dbReference>
<gene>
    <name evidence="5" type="ORF">HZA61_11365</name>
</gene>
<dbReference type="InterPro" id="IPR000807">
    <property type="entry name" value="ImidazoleglycerolP_deHydtase"/>
</dbReference>
<keyword evidence="2" id="KW-0028">Amino-acid biosynthesis</keyword>
<dbReference type="SUPFAM" id="SSF54211">
    <property type="entry name" value="Ribosomal protein S5 domain 2-like"/>
    <property type="match status" value="2"/>
</dbReference>
<protein>
    <submittedName>
        <fullName evidence="5">Imidazoleglycerol-phosphate dehydratase</fullName>
    </submittedName>
</protein>
<keyword evidence="4" id="KW-0456">Lyase</keyword>
<dbReference type="GO" id="GO:0004424">
    <property type="term" value="F:imidazoleglycerol-phosphate dehydratase activity"/>
    <property type="evidence" value="ECO:0007669"/>
    <property type="project" value="InterPro"/>
</dbReference>
<evidence type="ECO:0000256" key="1">
    <source>
        <dbReference type="ARBA" id="ARBA00005047"/>
    </source>
</evidence>
<comment type="caution">
    <text evidence="5">The sequence shown here is derived from an EMBL/GenBank/DDBJ whole genome shotgun (WGS) entry which is preliminary data.</text>
</comment>
<proteinExistence type="predicted"/>
<comment type="pathway">
    <text evidence="1">Amino-acid biosynthesis; L-histidine biosynthesis; L-histidine from 5-phospho-alpha-D-ribose 1-diphosphate: step 6/9.</text>
</comment>
<evidence type="ECO:0000313" key="5">
    <source>
        <dbReference type="EMBL" id="MBI5170079.1"/>
    </source>
</evidence>
<dbReference type="InterPro" id="IPR020565">
    <property type="entry name" value="ImidazoleglycerP_deHydtase_CS"/>
</dbReference>
<name>A0A933SHN7_UNCEI</name>
<dbReference type="Proteomes" id="UP000696931">
    <property type="component" value="Unassembled WGS sequence"/>
</dbReference>
<dbReference type="AlphaFoldDB" id="A0A933SHN7"/>